<dbReference type="Gene3D" id="3.30.420.10">
    <property type="entry name" value="Ribonuclease H-like superfamily/Ribonuclease H"/>
    <property type="match status" value="1"/>
</dbReference>
<keyword evidence="2" id="KW-1185">Reference proteome</keyword>
<gene>
    <name evidence="1" type="ORF">Q9L58_007719</name>
</gene>
<sequence>MAKRVTTRLPVLEEEAVVEQQDTFRLGMIFASKPLSLLTPEHGFLAELHTIPSHLPQRNLAGIAGNYADTPRFRRVERLENEKKAFFEHSQVKRVRCIIDESSDYSVATRSSVGVRSWLQDEEKDAWIARIGNIHLANTFLVGTQIMNLVIHGRIYCMEIWVVEELFPGHKKVDAQIVLGKDFLRLSPGLVLMPVFRGDAVDLIPWDSGYRGEDFVINGKGELVAYICGHEEEGPVGPRGRIGPSRGYFGIYFGPNSDYNMSMQCTGDNESPLSEAAVVEGAVCVVLTVLIGRMATWTSIRIRTDAQSVVNILNPNGILEEYESRNWATKKGKILNLHKAFKYWADTIRPELQAASFPWMKKDILVFEKVDKKTKGLQAARHLARSARDSSQFSTGDLGATVFENKHEWDGYLFTHVPSANRSLVRFRYPREAFIKNRKLASAKAPREESFTPSKIAQIFLAKFFPPEGIINIIPFAGALEKDQMFSALQILGLSGPAFTEEVLKIAKKKGILRDSVDLLSIDNGEFRFSNEPDEWGAEEVTIALGLGDYFA</sequence>
<dbReference type="InterPro" id="IPR036397">
    <property type="entry name" value="RNaseH_sf"/>
</dbReference>
<dbReference type="Proteomes" id="UP001447188">
    <property type="component" value="Unassembled WGS sequence"/>
</dbReference>
<evidence type="ECO:0000313" key="1">
    <source>
        <dbReference type="EMBL" id="KAL0633406.1"/>
    </source>
</evidence>
<organism evidence="1 2">
    <name type="scientific">Discina gigas</name>
    <dbReference type="NCBI Taxonomy" id="1032678"/>
    <lineage>
        <taxon>Eukaryota</taxon>
        <taxon>Fungi</taxon>
        <taxon>Dikarya</taxon>
        <taxon>Ascomycota</taxon>
        <taxon>Pezizomycotina</taxon>
        <taxon>Pezizomycetes</taxon>
        <taxon>Pezizales</taxon>
        <taxon>Discinaceae</taxon>
        <taxon>Discina</taxon>
    </lineage>
</organism>
<name>A0ABR3GC66_9PEZI</name>
<comment type="caution">
    <text evidence="1">The sequence shown here is derived from an EMBL/GenBank/DDBJ whole genome shotgun (WGS) entry which is preliminary data.</text>
</comment>
<protein>
    <submittedName>
        <fullName evidence="1">Uncharacterized protein</fullName>
    </submittedName>
</protein>
<evidence type="ECO:0000313" key="2">
    <source>
        <dbReference type="Proteomes" id="UP001447188"/>
    </source>
</evidence>
<dbReference type="EMBL" id="JBBBZM010000127">
    <property type="protein sequence ID" value="KAL0633406.1"/>
    <property type="molecule type" value="Genomic_DNA"/>
</dbReference>
<accession>A0ABR3GC66</accession>
<proteinExistence type="predicted"/>
<reference evidence="1 2" key="1">
    <citation type="submission" date="2024-02" db="EMBL/GenBank/DDBJ databases">
        <title>Discinaceae phylogenomics.</title>
        <authorList>
            <person name="Dirks A.C."/>
            <person name="James T.Y."/>
        </authorList>
    </citation>
    <scope>NUCLEOTIDE SEQUENCE [LARGE SCALE GENOMIC DNA]</scope>
    <source>
        <strain evidence="1 2">ACD0624</strain>
    </source>
</reference>